<protein>
    <recommendedName>
        <fullName evidence="1">Helix-turn-helix domain-containing protein</fullName>
    </recommendedName>
</protein>
<gene>
    <name evidence="2" type="ORF">EZS27_040235</name>
</gene>
<reference evidence="2" key="1">
    <citation type="submission" date="2019-03" db="EMBL/GenBank/DDBJ databases">
        <title>Single cell metagenomics reveals metabolic interactions within the superorganism composed of flagellate Streblomastix strix and complex community of Bacteroidetes bacteria on its surface.</title>
        <authorList>
            <person name="Treitli S.C."/>
            <person name="Kolisko M."/>
            <person name="Husnik F."/>
            <person name="Keeling P."/>
            <person name="Hampl V."/>
        </authorList>
    </citation>
    <scope>NUCLEOTIDE SEQUENCE</scope>
    <source>
        <strain evidence="2">STM</strain>
    </source>
</reference>
<evidence type="ECO:0000259" key="1">
    <source>
        <dbReference type="Pfam" id="PF12728"/>
    </source>
</evidence>
<accession>A0A5J4PGV9</accession>
<dbReference type="EMBL" id="SNRY01008713">
    <property type="protein sequence ID" value="KAA6308088.1"/>
    <property type="molecule type" value="Genomic_DNA"/>
</dbReference>
<organism evidence="2">
    <name type="scientific">termite gut metagenome</name>
    <dbReference type="NCBI Taxonomy" id="433724"/>
    <lineage>
        <taxon>unclassified sequences</taxon>
        <taxon>metagenomes</taxon>
        <taxon>organismal metagenomes</taxon>
    </lineage>
</organism>
<comment type="caution">
    <text evidence="2">The sequence shown here is derived from an EMBL/GenBank/DDBJ whole genome shotgun (WGS) entry which is preliminary data.</text>
</comment>
<evidence type="ECO:0000313" key="2">
    <source>
        <dbReference type="EMBL" id="KAA6308088.1"/>
    </source>
</evidence>
<sequence length="108" mass="12483">MTIMKVITIDSEAYKSLVKKIDCIYQYLKDHTAPVDEPTLNPNEVWIDNDEATALLEVSKRTLQRLRSNGQITYSIKQHKAYYTLSEIRRLIHGRIVPAKPNNNPKSK</sequence>
<dbReference type="PANTHER" id="PTHR34585">
    <property type="match status" value="1"/>
</dbReference>
<dbReference type="Pfam" id="PF12728">
    <property type="entry name" value="HTH_17"/>
    <property type="match status" value="1"/>
</dbReference>
<proteinExistence type="predicted"/>
<dbReference type="InterPro" id="IPR041657">
    <property type="entry name" value="HTH_17"/>
</dbReference>
<feature type="domain" description="Helix-turn-helix" evidence="1">
    <location>
        <begin position="47"/>
        <end position="93"/>
    </location>
</feature>
<dbReference type="AlphaFoldDB" id="A0A5J4PGV9"/>
<dbReference type="PANTHER" id="PTHR34585:SF22">
    <property type="entry name" value="HELIX-TURN-HELIX DOMAIN-CONTAINING PROTEIN"/>
    <property type="match status" value="1"/>
</dbReference>
<name>A0A5J4PGV9_9ZZZZ</name>